<evidence type="ECO:0000256" key="3">
    <source>
        <dbReference type="SAM" id="MobiDB-lite"/>
    </source>
</evidence>
<evidence type="ECO:0000313" key="5">
    <source>
        <dbReference type="Proteomes" id="UP000694865"/>
    </source>
</evidence>
<feature type="region of interest" description="Disordered" evidence="3">
    <location>
        <begin position="1"/>
        <end position="27"/>
    </location>
</feature>
<dbReference type="InterPro" id="IPR002110">
    <property type="entry name" value="Ankyrin_rpt"/>
</dbReference>
<dbReference type="Gene3D" id="1.10.238.10">
    <property type="entry name" value="EF-hand"/>
    <property type="match status" value="1"/>
</dbReference>
<name>A0ABM0GVD3_SACKO</name>
<dbReference type="CDD" id="cd00051">
    <property type="entry name" value="EFh"/>
    <property type="match status" value="1"/>
</dbReference>
<dbReference type="InterPro" id="IPR052801">
    <property type="entry name" value="Ankyrin-EF-hand"/>
</dbReference>
<dbReference type="SUPFAM" id="SSF48403">
    <property type="entry name" value="Ankyrin repeat"/>
    <property type="match status" value="1"/>
</dbReference>
<dbReference type="SUPFAM" id="SSF47473">
    <property type="entry name" value="EF-hand"/>
    <property type="match status" value="1"/>
</dbReference>
<keyword evidence="1" id="KW-0106">Calcium</keyword>
<evidence type="ECO:0000259" key="4">
    <source>
        <dbReference type="PROSITE" id="PS50222"/>
    </source>
</evidence>
<proteinExistence type="predicted"/>
<dbReference type="InterPro" id="IPR011992">
    <property type="entry name" value="EF-hand-dom_pair"/>
</dbReference>
<dbReference type="PROSITE" id="PS50297">
    <property type="entry name" value="ANK_REP_REGION"/>
    <property type="match status" value="3"/>
</dbReference>
<organism evidence="5 6">
    <name type="scientific">Saccoglossus kowalevskii</name>
    <name type="common">Acorn worm</name>
    <dbReference type="NCBI Taxonomy" id="10224"/>
    <lineage>
        <taxon>Eukaryota</taxon>
        <taxon>Metazoa</taxon>
        <taxon>Hemichordata</taxon>
        <taxon>Enteropneusta</taxon>
        <taxon>Harrimaniidae</taxon>
        <taxon>Saccoglossus</taxon>
    </lineage>
</organism>
<accession>A0ABM0GVD3</accession>
<evidence type="ECO:0000313" key="6">
    <source>
        <dbReference type="RefSeq" id="XP_002738132.1"/>
    </source>
</evidence>
<dbReference type="InterPro" id="IPR018247">
    <property type="entry name" value="EF_Hand_1_Ca_BS"/>
</dbReference>
<dbReference type="PROSITE" id="PS50222">
    <property type="entry name" value="EF_HAND_2"/>
    <property type="match status" value="1"/>
</dbReference>
<evidence type="ECO:0000256" key="1">
    <source>
        <dbReference type="ARBA" id="ARBA00022837"/>
    </source>
</evidence>
<dbReference type="Gene3D" id="1.25.40.20">
    <property type="entry name" value="Ankyrin repeat-containing domain"/>
    <property type="match status" value="1"/>
</dbReference>
<feature type="compositionally biased region" description="Basic and acidic residues" evidence="3">
    <location>
        <begin position="18"/>
        <end position="27"/>
    </location>
</feature>
<feature type="region of interest" description="Disordered" evidence="3">
    <location>
        <begin position="146"/>
        <end position="180"/>
    </location>
</feature>
<evidence type="ECO:0000256" key="2">
    <source>
        <dbReference type="PROSITE-ProRule" id="PRU00023"/>
    </source>
</evidence>
<feature type="repeat" description="ANK" evidence="2">
    <location>
        <begin position="254"/>
        <end position="286"/>
    </location>
</feature>
<dbReference type="Pfam" id="PF00023">
    <property type="entry name" value="Ank"/>
    <property type="match status" value="1"/>
</dbReference>
<feature type="domain" description="EF-hand" evidence="4">
    <location>
        <begin position="100"/>
        <end position="135"/>
    </location>
</feature>
<feature type="compositionally biased region" description="Polar residues" evidence="3">
    <location>
        <begin position="1"/>
        <end position="14"/>
    </location>
</feature>
<dbReference type="SMART" id="SM00248">
    <property type="entry name" value="ANK"/>
    <property type="match status" value="4"/>
</dbReference>
<feature type="compositionally biased region" description="Basic residues" evidence="3">
    <location>
        <begin position="146"/>
        <end position="161"/>
    </location>
</feature>
<keyword evidence="2" id="KW-0040">ANK repeat</keyword>
<dbReference type="PROSITE" id="PS50088">
    <property type="entry name" value="ANK_REPEAT"/>
    <property type="match status" value="3"/>
</dbReference>
<gene>
    <name evidence="6" type="primary">LOC100371834</name>
</gene>
<protein>
    <submittedName>
        <fullName evidence="6">Ankyrin repeat and EF-hand domain-containing protein 1-like</fullName>
    </submittedName>
</protein>
<dbReference type="PANTHER" id="PTHR24127:SF1">
    <property type="entry name" value="ANKYRIN REPEAT AND EF-HAND DOMAIN-CONTAINING PROTEIN 1"/>
    <property type="match status" value="1"/>
</dbReference>
<feature type="non-terminal residue" evidence="6">
    <location>
        <position position="1"/>
    </location>
</feature>
<dbReference type="GeneID" id="100371834"/>
<reference evidence="6" key="1">
    <citation type="submission" date="2025-08" db="UniProtKB">
        <authorList>
            <consortium name="RefSeq"/>
        </authorList>
    </citation>
    <scope>IDENTIFICATION</scope>
    <source>
        <tissue evidence="6">Testes</tissue>
    </source>
</reference>
<keyword evidence="5" id="KW-1185">Reference proteome</keyword>
<dbReference type="RefSeq" id="XP_002738132.1">
    <property type="nucleotide sequence ID" value="XM_002738086.2"/>
</dbReference>
<feature type="repeat" description="ANK" evidence="2">
    <location>
        <begin position="287"/>
        <end position="319"/>
    </location>
</feature>
<dbReference type="PANTHER" id="PTHR24127">
    <property type="entry name" value="ANKYRIN REPEAT AND EF-HAND DOMAIN-CONTAINING PROTEIN 1"/>
    <property type="match status" value="1"/>
</dbReference>
<dbReference type="InterPro" id="IPR002048">
    <property type="entry name" value="EF_hand_dom"/>
</dbReference>
<dbReference type="PROSITE" id="PS00018">
    <property type="entry name" value="EF_HAND_1"/>
    <property type="match status" value="1"/>
</dbReference>
<dbReference type="Pfam" id="PF12796">
    <property type="entry name" value="Ank_2"/>
    <property type="match status" value="1"/>
</dbReference>
<dbReference type="Proteomes" id="UP000694865">
    <property type="component" value="Unplaced"/>
</dbReference>
<sequence length="516" mass="58249">CKANQKNNDGQLPSQVAKDNDSKDAMKECKKVERMWKKIMGGGKPPVDTWAITMYDWTIEHADKLKQRFETTDIDNNSEPTGKVSKDEFCEILQSQNAPLTDEQLKQLCQAHDKNRENEIDYEEFFSGKKYLAKAYLMTAFEKKEKKKKGGKKGKKKKGKTKVPMPICTAPDGPRTDGGGPPEHLIGRHVPFSDTGRFDRDHPPEHPIQDDSIWYLAPPEKAYMNINNAAKMGDVESLKRAFWEGRNVDTRDKYFKTPLMVACHYGNFEMVQFLVENGADVNAKDNFKWTALHHACHAGQMDIVEMLVERGAEIEVKAMNGGTPLMRAVQSSRPDVVQYLIDKGAKVQQENRKGDNVMDIAMWWADPRVLEIVKEKFDSLPKPKEGKGKKGGKKSAKGKRDAPRASSVPPLPKTSNLTQMPMGESSTPPPRRERKSSVLRAASAMAGGVEHMEDVTYTPIKAWTHQHSTSELIIKKEQRRKRFGDEVDFPDFMMPFSNNFMKKSKALGGVSSDDED</sequence>
<feature type="repeat" description="ANK" evidence="2">
    <location>
        <begin position="320"/>
        <end position="352"/>
    </location>
</feature>
<feature type="region of interest" description="Disordered" evidence="3">
    <location>
        <begin position="380"/>
        <end position="439"/>
    </location>
</feature>
<dbReference type="InterPro" id="IPR036770">
    <property type="entry name" value="Ankyrin_rpt-contain_sf"/>
</dbReference>